<dbReference type="InterPro" id="IPR036895">
    <property type="entry name" value="Uracil-DNA_glycosylase-like_sf"/>
</dbReference>
<comment type="subcellular location">
    <subcellularLocation>
        <location evidence="5">Mitochondrion</location>
    </subcellularLocation>
    <subcellularLocation>
        <location evidence="5">Nucleus</location>
    </subcellularLocation>
</comment>
<evidence type="ECO:0000256" key="7">
    <source>
        <dbReference type="SAM" id="MobiDB-lite"/>
    </source>
</evidence>
<evidence type="ECO:0000313" key="9">
    <source>
        <dbReference type="EMBL" id="PWN38012.1"/>
    </source>
</evidence>
<dbReference type="SUPFAM" id="SSF52141">
    <property type="entry name" value="Uracil-DNA glycosylase-like"/>
    <property type="match status" value="2"/>
</dbReference>
<evidence type="ECO:0000259" key="8">
    <source>
        <dbReference type="SMART" id="SM00986"/>
    </source>
</evidence>
<keyword evidence="5" id="KW-0496">Mitochondrion</keyword>
<dbReference type="FunCoup" id="A0A316VK98">
    <property type="interactions" value="396"/>
</dbReference>
<evidence type="ECO:0000256" key="3">
    <source>
        <dbReference type="ARBA" id="ARBA00022801"/>
    </source>
</evidence>
<comment type="similarity">
    <text evidence="1 5">Belongs to the uracil-DNA glycosylase (UDG) superfamily. UNG family.</text>
</comment>
<dbReference type="InterPro" id="IPR005122">
    <property type="entry name" value="Uracil-DNA_glycosylase-like"/>
</dbReference>
<dbReference type="AlphaFoldDB" id="A0A316VK98"/>
<gene>
    <name evidence="5" type="primary">UNG1</name>
    <name evidence="9" type="ORF">FA14DRAFT_142759</name>
</gene>
<proteinExistence type="inferred from homology"/>
<dbReference type="SMART" id="SM00986">
    <property type="entry name" value="UDG"/>
    <property type="match status" value="1"/>
</dbReference>
<comment type="catalytic activity">
    <reaction evidence="5">
        <text>Hydrolyzes single-stranded DNA or mismatched double-stranded DNA and polynucleotides, releasing free uracil.</text>
        <dbReference type="EC" id="3.2.2.27"/>
    </reaction>
</comment>
<dbReference type="PANTHER" id="PTHR11264">
    <property type="entry name" value="URACIL-DNA GLYCOSYLASE"/>
    <property type="match status" value="1"/>
</dbReference>
<keyword evidence="4 5" id="KW-0234">DNA repair</keyword>
<dbReference type="EMBL" id="KZ819602">
    <property type="protein sequence ID" value="PWN38012.1"/>
    <property type="molecule type" value="Genomic_DNA"/>
</dbReference>
<dbReference type="InterPro" id="IPR002043">
    <property type="entry name" value="UDG_fam1"/>
</dbReference>
<dbReference type="EC" id="3.2.2.27" evidence="5"/>
<dbReference type="Gene3D" id="3.40.470.10">
    <property type="entry name" value="Uracil-DNA glycosylase-like domain"/>
    <property type="match status" value="1"/>
</dbReference>
<feature type="region of interest" description="Disordered" evidence="7">
    <location>
        <begin position="352"/>
        <end position="375"/>
    </location>
</feature>
<dbReference type="GO" id="GO:0005739">
    <property type="term" value="C:mitochondrion"/>
    <property type="evidence" value="ECO:0007669"/>
    <property type="project" value="UniProtKB-SubCell"/>
</dbReference>
<organism evidence="9 10">
    <name type="scientific">Meira miltonrushii</name>
    <dbReference type="NCBI Taxonomy" id="1280837"/>
    <lineage>
        <taxon>Eukaryota</taxon>
        <taxon>Fungi</taxon>
        <taxon>Dikarya</taxon>
        <taxon>Basidiomycota</taxon>
        <taxon>Ustilaginomycotina</taxon>
        <taxon>Exobasidiomycetes</taxon>
        <taxon>Exobasidiales</taxon>
        <taxon>Brachybasidiaceae</taxon>
        <taxon>Meira</taxon>
    </lineage>
</organism>
<comment type="function">
    <text evidence="5">Excises uracil residues from the DNA which can arise as a result of misincorporation of dUMP residues by DNA polymerase or due to deamination of cytosine.</text>
</comment>
<protein>
    <recommendedName>
        <fullName evidence="5">Uracil-DNA glycosylase</fullName>
        <shortName evidence="5">UDG</shortName>
        <ecNumber evidence="5">3.2.2.27</ecNumber>
    </recommendedName>
</protein>
<keyword evidence="5" id="KW-0539">Nucleus</keyword>
<evidence type="ECO:0000256" key="5">
    <source>
        <dbReference type="HAMAP-Rule" id="MF_03166"/>
    </source>
</evidence>
<dbReference type="NCBIfam" id="NF003592">
    <property type="entry name" value="PRK05254.1-5"/>
    <property type="match status" value="1"/>
</dbReference>
<dbReference type="NCBIfam" id="TIGR00628">
    <property type="entry name" value="ung"/>
    <property type="match status" value="1"/>
</dbReference>
<keyword evidence="2 5" id="KW-0227">DNA damage</keyword>
<evidence type="ECO:0000256" key="1">
    <source>
        <dbReference type="ARBA" id="ARBA00008184"/>
    </source>
</evidence>
<name>A0A316VK98_9BASI</name>
<dbReference type="STRING" id="1280837.A0A316VK98"/>
<sequence length="451" mass="48523">MLSRFKPLHTITLRVQSIKPPLHTLRIAHPTNTSYSLIQLSTMSTSAKRSAPSSPSKAEKVIKKVAREPEFVEDEFGDDGEFDAEALLDATMAAEKDEEIRVRSSQASSTTTPSKANGAANSQTNGIASSQTSIPSKSPASTPSKQPTSSLSTTSAYLTHGDPRVEKETMDPEWYERLSGEMEKDYFKKLKHFLQGEVQSKKTIYPPAQLIHSWSRLTPLSTVKVVVVGQDPYHGQNQACGHSFSVPKGIAVPGSLKNIYKELVEEYGSGFVPPKHGCLDGWAKQGVLLLNACLTVEAHKAGSHHNKGWEPFTQTILRAIAEDAAKGPKASVKTSTIANMFGKAAEKQGVKPAIVTPSSSNTAKSSSDDSSQSSSSKGVVFLAWGLPAAKTLAEAGITEKSSNILLLKSPHPSPLSAHRGFLGNGHFKKANEWLESESRYGSGGGIDWTKL</sequence>
<dbReference type="GO" id="GO:0097510">
    <property type="term" value="P:base-excision repair, AP site formation via deaminated base removal"/>
    <property type="evidence" value="ECO:0007669"/>
    <property type="project" value="TreeGrafter"/>
</dbReference>
<dbReference type="Pfam" id="PF03167">
    <property type="entry name" value="UDG"/>
    <property type="match status" value="1"/>
</dbReference>
<feature type="compositionally biased region" description="Low complexity" evidence="7">
    <location>
        <begin position="148"/>
        <end position="159"/>
    </location>
</feature>
<feature type="compositionally biased region" description="Polar residues" evidence="7">
    <location>
        <begin position="103"/>
        <end position="147"/>
    </location>
</feature>
<dbReference type="InParanoid" id="A0A316VK98"/>
<evidence type="ECO:0000313" key="10">
    <source>
        <dbReference type="Proteomes" id="UP000245771"/>
    </source>
</evidence>
<dbReference type="OrthoDB" id="10031947at2759"/>
<evidence type="ECO:0000256" key="2">
    <source>
        <dbReference type="ARBA" id="ARBA00022763"/>
    </source>
</evidence>
<dbReference type="GO" id="GO:0004844">
    <property type="term" value="F:uracil DNA N-glycosylase activity"/>
    <property type="evidence" value="ECO:0007669"/>
    <property type="project" value="UniProtKB-UniRule"/>
</dbReference>
<feature type="active site" description="Proton acceptor" evidence="5 6">
    <location>
        <position position="231"/>
    </location>
</feature>
<feature type="compositionally biased region" description="Low complexity" evidence="7">
    <location>
        <begin position="358"/>
        <end position="375"/>
    </location>
</feature>
<keyword evidence="10" id="KW-1185">Reference proteome</keyword>
<feature type="region of interest" description="Disordered" evidence="7">
    <location>
        <begin position="95"/>
        <end position="163"/>
    </location>
</feature>
<keyword evidence="3 5" id="KW-0378">Hydrolase</keyword>
<reference evidence="9 10" key="1">
    <citation type="journal article" date="2018" name="Mol. Biol. Evol.">
        <title>Broad Genomic Sampling Reveals a Smut Pathogenic Ancestry of the Fungal Clade Ustilaginomycotina.</title>
        <authorList>
            <person name="Kijpornyongpan T."/>
            <person name="Mondo S.J."/>
            <person name="Barry K."/>
            <person name="Sandor L."/>
            <person name="Lee J."/>
            <person name="Lipzen A."/>
            <person name="Pangilinan J."/>
            <person name="LaButti K."/>
            <person name="Hainaut M."/>
            <person name="Henrissat B."/>
            <person name="Grigoriev I.V."/>
            <person name="Spatafora J.W."/>
            <person name="Aime M.C."/>
        </authorList>
    </citation>
    <scope>NUCLEOTIDE SEQUENCE [LARGE SCALE GENOMIC DNA]</scope>
    <source>
        <strain evidence="9 10">MCA 3882</strain>
    </source>
</reference>
<dbReference type="PROSITE" id="PS00130">
    <property type="entry name" value="U_DNA_GLYCOSYLASE"/>
    <property type="match status" value="1"/>
</dbReference>
<dbReference type="PANTHER" id="PTHR11264:SF0">
    <property type="entry name" value="URACIL-DNA GLYCOSYLASE"/>
    <property type="match status" value="1"/>
</dbReference>
<dbReference type="GO" id="GO:0005634">
    <property type="term" value="C:nucleus"/>
    <property type="evidence" value="ECO:0007669"/>
    <property type="project" value="UniProtKB-SubCell"/>
</dbReference>
<dbReference type="Proteomes" id="UP000245771">
    <property type="component" value="Unassembled WGS sequence"/>
</dbReference>
<accession>A0A316VK98</accession>
<dbReference type="CDD" id="cd10027">
    <property type="entry name" value="UDG-F1-like"/>
    <property type="match status" value="1"/>
</dbReference>
<dbReference type="HAMAP" id="MF_00148">
    <property type="entry name" value="UDG"/>
    <property type="match status" value="1"/>
</dbReference>
<evidence type="ECO:0000256" key="4">
    <source>
        <dbReference type="ARBA" id="ARBA00023204"/>
    </source>
</evidence>
<dbReference type="SMART" id="SM00987">
    <property type="entry name" value="UreE_C"/>
    <property type="match status" value="1"/>
</dbReference>
<dbReference type="InterPro" id="IPR018085">
    <property type="entry name" value="Ura-DNA_Glyclase_AS"/>
</dbReference>
<feature type="domain" description="Uracil-DNA glycosylase-like" evidence="8">
    <location>
        <begin position="216"/>
        <end position="434"/>
    </location>
</feature>
<evidence type="ECO:0000256" key="6">
    <source>
        <dbReference type="PROSITE-ProRule" id="PRU10072"/>
    </source>
</evidence>